<evidence type="ECO:0000313" key="2">
    <source>
        <dbReference type="Proteomes" id="UP001328107"/>
    </source>
</evidence>
<dbReference type="AlphaFoldDB" id="A0AAN5I972"/>
<sequence length="101" mass="11652">SDLFQTQIKQAVAKHNYGDDLHSTADRIKQSMDGICTNDYFTITVLNCHVDDRNMSAGQHYFPVTKDIIGYFDPRKEQYFNSCVNMRKLKSATPMKLHFDA</sequence>
<feature type="non-terminal residue" evidence="1">
    <location>
        <position position="1"/>
    </location>
</feature>
<dbReference type="Proteomes" id="UP001328107">
    <property type="component" value="Unassembled WGS sequence"/>
</dbReference>
<proteinExistence type="predicted"/>
<dbReference type="EMBL" id="BTRK01000005">
    <property type="protein sequence ID" value="GMR56144.1"/>
    <property type="molecule type" value="Genomic_DNA"/>
</dbReference>
<evidence type="ECO:0000313" key="1">
    <source>
        <dbReference type="EMBL" id="GMR56144.1"/>
    </source>
</evidence>
<keyword evidence="2" id="KW-1185">Reference proteome</keyword>
<protein>
    <submittedName>
        <fullName evidence="1">Uncharacterized protein</fullName>
    </submittedName>
</protein>
<name>A0AAN5I972_9BILA</name>
<comment type="caution">
    <text evidence="1">The sequence shown here is derived from an EMBL/GenBank/DDBJ whole genome shotgun (WGS) entry which is preliminary data.</text>
</comment>
<organism evidence="1 2">
    <name type="scientific">Pristionchus mayeri</name>
    <dbReference type="NCBI Taxonomy" id="1317129"/>
    <lineage>
        <taxon>Eukaryota</taxon>
        <taxon>Metazoa</taxon>
        <taxon>Ecdysozoa</taxon>
        <taxon>Nematoda</taxon>
        <taxon>Chromadorea</taxon>
        <taxon>Rhabditida</taxon>
        <taxon>Rhabditina</taxon>
        <taxon>Diplogasteromorpha</taxon>
        <taxon>Diplogasteroidea</taxon>
        <taxon>Neodiplogasteridae</taxon>
        <taxon>Pristionchus</taxon>
    </lineage>
</organism>
<accession>A0AAN5I972</accession>
<gene>
    <name evidence="1" type="ORF">PMAYCL1PPCAC_26339</name>
</gene>
<reference evidence="2" key="1">
    <citation type="submission" date="2022-10" db="EMBL/GenBank/DDBJ databases">
        <title>Genome assembly of Pristionchus species.</title>
        <authorList>
            <person name="Yoshida K."/>
            <person name="Sommer R.J."/>
        </authorList>
    </citation>
    <scope>NUCLEOTIDE SEQUENCE [LARGE SCALE GENOMIC DNA]</scope>
    <source>
        <strain evidence="2">RS5460</strain>
    </source>
</reference>